<dbReference type="GO" id="GO:0005524">
    <property type="term" value="F:ATP binding"/>
    <property type="evidence" value="ECO:0007669"/>
    <property type="project" value="InterPro"/>
</dbReference>
<evidence type="ECO:0000259" key="1">
    <source>
        <dbReference type="SMART" id="SM00836"/>
    </source>
</evidence>
<protein>
    <recommendedName>
        <fullName evidence="1">DALR anticodon binding domain-containing protein</fullName>
    </recommendedName>
</protein>
<dbReference type="GO" id="GO:0000049">
    <property type="term" value="F:tRNA binding"/>
    <property type="evidence" value="ECO:0007669"/>
    <property type="project" value="TreeGrafter"/>
</dbReference>
<dbReference type="Gene3D" id="1.10.730.10">
    <property type="entry name" value="Isoleucyl-tRNA Synthetase, Domain 1"/>
    <property type="match status" value="1"/>
</dbReference>
<reference evidence="2" key="1">
    <citation type="submission" date="2015-12" db="EMBL/GenBank/DDBJ databases">
        <title>De novo transcriptome assembly of four potential Pierce s Disease insect vectors from Arizona vineyards.</title>
        <authorList>
            <person name="Tassone E.E."/>
        </authorList>
    </citation>
    <scope>NUCLEOTIDE SEQUENCE</scope>
</reference>
<accession>A0A1B6DXP0</accession>
<name>A0A1B6DXP0_9HEMI</name>
<dbReference type="SMART" id="SM00836">
    <property type="entry name" value="DALR_1"/>
    <property type="match status" value="1"/>
</dbReference>
<dbReference type="SUPFAM" id="SSF47323">
    <property type="entry name" value="Anticodon-binding domain of a subclass of class I aminoacyl-tRNA synthetases"/>
    <property type="match status" value="1"/>
</dbReference>
<dbReference type="GO" id="GO:0106217">
    <property type="term" value="P:tRNA C3-cytosine methylation"/>
    <property type="evidence" value="ECO:0007669"/>
    <property type="project" value="TreeGrafter"/>
</dbReference>
<dbReference type="GO" id="GO:0006420">
    <property type="term" value="P:arginyl-tRNA aminoacylation"/>
    <property type="evidence" value="ECO:0007669"/>
    <property type="project" value="InterPro"/>
</dbReference>
<dbReference type="InterPro" id="IPR008909">
    <property type="entry name" value="DALR_anticod-bd"/>
</dbReference>
<organism evidence="2">
    <name type="scientific">Clastoptera arizonana</name>
    <name type="common">Arizona spittle bug</name>
    <dbReference type="NCBI Taxonomy" id="38151"/>
    <lineage>
        <taxon>Eukaryota</taxon>
        <taxon>Metazoa</taxon>
        <taxon>Ecdysozoa</taxon>
        <taxon>Arthropoda</taxon>
        <taxon>Hexapoda</taxon>
        <taxon>Insecta</taxon>
        <taxon>Pterygota</taxon>
        <taxon>Neoptera</taxon>
        <taxon>Paraneoptera</taxon>
        <taxon>Hemiptera</taxon>
        <taxon>Auchenorrhyncha</taxon>
        <taxon>Cercopoidea</taxon>
        <taxon>Clastopteridae</taxon>
        <taxon>Clastoptera</taxon>
    </lineage>
</organism>
<proteinExistence type="predicted"/>
<dbReference type="PANTHER" id="PTHR16043">
    <property type="entry name" value="DALRD3 PROTEIN"/>
    <property type="match status" value="1"/>
</dbReference>
<dbReference type="AlphaFoldDB" id="A0A1B6DXP0"/>
<sequence length="205" mass="24046">MAITLILKTRLRIKDMTELSEYKEQLPEVIKNLSNAALHFDLLSTKVENPVTLNIKNTPMISRERSTKGSTFVLYNYARICAILQQFQDKVAMEYYDPLPSVLETSFSPLIQEEEWNLMFDYILEWPNVLNKCQHLSSLRFHYICGFLSSLSLCFSRFYRKYRILTEPLPQLLPLMTARLHLLLGLRQVYQNAFNLLSIHPPTHM</sequence>
<feature type="domain" description="DALR anticodon binding" evidence="1">
    <location>
        <begin position="73"/>
        <end position="205"/>
    </location>
</feature>
<dbReference type="EMBL" id="GEDC01006855">
    <property type="protein sequence ID" value="JAS30443.1"/>
    <property type="molecule type" value="Transcribed_RNA"/>
</dbReference>
<dbReference type="InterPro" id="IPR037380">
    <property type="entry name" value="DALRD3"/>
</dbReference>
<dbReference type="InterPro" id="IPR009080">
    <property type="entry name" value="tRNAsynth_Ia_anticodon-bd"/>
</dbReference>
<dbReference type="PANTHER" id="PTHR16043:SF1">
    <property type="entry name" value="DALR ANTICODON-BINDING DOMAIN-CONTAINING PROTEIN 3"/>
    <property type="match status" value="1"/>
</dbReference>
<evidence type="ECO:0000313" key="2">
    <source>
        <dbReference type="EMBL" id="JAS30443.1"/>
    </source>
</evidence>
<dbReference type="Pfam" id="PF05746">
    <property type="entry name" value="DALR_1"/>
    <property type="match status" value="1"/>
</dbReference>
<gene>
    <name evidence="2" type="ORF">g.10189</name>
</gene>
<dbReference type="GO" id="GO:0004814">
    <property type="term" value="F:arginine-tRNA ligase activity"/>
    <property type="evidence" value="ECO:0007669"/>
    <property type="project" value="InterPro"/>
</dbReference>